<accession>F0V7U4</accession>
<feature type="region of interest" description="Disordered" evidence="1">
    <location>
        <begin position="39"/>
        <end position="61"/>
    </location>
</feature>
<dbReference type="VEuPathDB" id="ToxoDB:NCLIV_002730"/>
<dbReference type="Proteomes" id="UP000007494">
    <property type="component" value="Chromosome Ib"/>
</dbReference>
<protein>
    <submittedName>
        <fullName evidence="2">Uncharacterized protein</fullName>
    </submittedName>
</protein>
<sequence length="218" mass="23904">MPCSVKMDMHLRLAILSAVGCTWCVFICNGQGVTRGAMPEPAAGTPATQSAPVQESETEELPKVDVEMVPGRRYKTSRRALIKLKQRFKQFIHDEISKVAHEYDQQLNAVSPPTGETRLVNRSPIEVYEKMLGTPPAITHPLLKASTQQRFQAIQEHDASSGNFICCSGPRDANASLEALSSLFEANKFGATLDMQQDATTDQYLEALAQGLEQQVVG</sequence>
<reference evidence="2" key="2">
    <citation type="submission" date="2011-03" db="EMBL/GenBank/DDBJ databases">
        <title>Comparative genomics and transcriptomics of Neospora caninum and Toxoplasma gondii.</title>
        <authorList>
            <person name="Reid A.J."/>
            <person name="Sohal A."/>
            <person name="Harris D."/>
            <person name="Quail M."/>
            <person name="Sanders M."/>
            <person name="Berriman M."/>
            <person name="Wastling J.M."/>
            <person name="Pain A."/>
        </authorList>
    </citation>
    <scope>NUCLEOTIDE SEQUENCE</scope>
    <source>
        <strain evidence="2">Liverpool</strain>
    </source>
</reference>
<keyword evidence="4" id="KW-1185">Reference proteome</keyword>
<gene>
    <name evidence="3" type="ORF">BN1204_002730</name>
    <name evidence="2" type="ORF">NCLIV_002730</name>
</gene>
<dbReference type="OrthoDB" id="361836at2759"/>
<dbReference type="EMBL" id="FR823381">
    <property type="protein sequence ID" value="CBZ49785.1"/>
    <property type="molecule type" value="Genomic_DNA"/>
</dbReference>
<feature type="compositionally biased region" description="Polar residues" evidence="1">
    <location>
        <begin position="46"/>
        <end position="55"/>
    </location>
</feature>
<dbReference type="EMBL" id="LN714475">
    <property type="protein sequence ID" value="CEL64373.1"/>
    <property type="molecule type" value="Genomic_DNA"/>
</dbReference>
<dbReference type="eggNOG" id="ENOG502TMB3">
    <property type="taxonomic scope" value="Eukaryota"/>
</dbReference>
<evidence type="ECO:0000313" key="3">
    <source>
        <dbReference type="EMBL" id="CEL64373.1"/>
    </source>
</evidence>
<evidence type="ECO:0000313" key="2">
    <source>
        <dbReference type="EMBL" id="CBZ49785.1"/>
    </source>
</evidence>
<dbReference type="InParanoid" id="F0V7U4"/>
<dbReference type="GeneID" id="13445834"/>
<dbReference type="AlphaFoldDB" id="F0V7U4"/>
<proteinExistence type="predicted"/>
<dbReference type="OMA" id="FICNGQG"/>
<dbReference type="RefSeq" id="XP_003879820.1">
    <property type="nucleotide sequence ID" value="XM_003879771.1"/>
</dbReference>
<reference evidence="2" key="1">
    <citation type="submission" date="2011-02" db="EMBL/GenBank/DDBJ databases">
        <authorList>
            <person name="Aslett M."/>
        </authorList>
    </citation>
    <scope>NUCLEOTIDE SEQUENCE</scope>
    <source>
        <strain evidence="2">Liverpool</strain>
    </source>
</reference>
<evidence type="ECO:0000313" key="4">
    <source>
        <dbReference type="Proteomes" id="UP000007494"/>
    </source>
</evidence>
<reference evidence="3" key="4">
    <citation type="journal article" date="2015" name="PLoS ONE">
        <title>Comprehensive Evaluation of Toxoplasma gondii VEG and Neospora caninum LIV Genomes with Tachyzoite Stage Transcriptome and Proteome Defines Novel Transcript Features.</title>
        <authorList>
            <person name="Ramaprasad A."/>
            <person name="Mourier T."/>
            <person name="Naeem R."/>
            <person name="Malas T.B."/>
            <person name="Moussa E."/>
            <person name="Panigrahi A."/>
            <person name="Vermont S.J."/>
            <person name="Otto T.D."/>
            <person name="Wastling J."/>
            <person name="Pain A."/>
        </authorList>
    </citation>
    <scope>NUCLEOTIDE SEQUENCE</scope>
    <source>
        <strain evidence="3">Liverpool</strain>
    </source>
</reference>
<reference evidence="4" key="3">
    <citation type="journal article" date="2012" name="PLoS Pathog.">
        <title>Comparative genomics of the apicomplexan parasites Toxoplasma gondii and Neospora caninum: Coccidia differing in host range and transmission strategy.</title>
        <authorList>
            <person name="Reid A.J."/>
            <person name="Vermont S.J."/>
            <person name="Cotton J.A."/>
            <person name="Harris D."/>
            <person name="Hill-Cawthorne G.A."/>
            <person name="Konen-Waisman S."/>
            <person name="Latham S.M."/>
            <person name="Mourier T."/>
            <person name="Norton R."/>
            <person name="Quail M.A."/>
            <person name="Sanders M."/>
            <person name="Shanmugam D."/>
            <person name="Sohal A."/>
            <person name="Wasmuth J.D."/>
            <person name="Brunk B."/>
            <person name="Grigg M.E."/>
            <person name="Howard J.C."/>
            <person name="Parkinson J."/>
            <person name="Roos D.S."/>
            <person name="Trees A.J."/>
            <person name="Berriman M."/>
            <person name="Pain A."/>
            <person name="Wastling J.M."/>
        </authorList>
    </citation>
    <scope>NUCLEOTIDE SEQUENCE [LARGE SCALE GENOMIC DNA]</scope>
    <source>
        <strain evidence="4">Liverpool</strain>
    </source>
</reference>
<evidence type="ECO:0000256" key="1">
    <source>
        <dbReference type="SAM" id="MobiDB-lite"/>
    </source>
</evidence>
<name>F0V7U4_NEOCL</name>
<organism evidence="2 4">
    <name type="scientific">Neospora caninum (strain Liverpool)</name>
    <dbReference type="NCBI Taxonomy" id="572307"/>
    <lineage>
        <taxon>Eukaryota</taxon>
        <taxon>Sar</taxon>
        <taxon>Alveolata</taxon>
        <taxon>Apicomplexa</taxon>
        <taxon>Conoidasida</taxon>
        <taxon>Coccidia</taxon>
        <taxon>Eucoccidiorida</taxon>
        <taxon>Eimeriorina</taxon>
        <taxon>Sarcocystidae</taxon>
        <taxon>Neospora</taxon>
    </lineage>
</organism>